<dbReference type="Gene3D" id="3.30.160.70">
    <property type="entry name" value="Methylated DNA-protein cysteine methyltransferase domain"/>
    <property type="match status" value="1"/>
</dbReference>
<name>A0A6J7KUX8_9ZZZZ</name>
<evidence type="ECO:0000256" key="3">
    <source>
        <dbReference type="ARBA" id="ARBA00011918"/>
    </source>
</evidence>
<keyword evidence="5" id="KW-0808">Transferase</keyword>
<dbReference type="GO" id="GO:0032259">
    <property type="term" value="P:methylation"/>
    <property type="evidence" value="ECO:0007669"/>
    <property type="project" value="UniProtKB-KW"/>
</dbReference>
<dbReference type="HAMAP" id="MF_00772">
    <property type="entry name" value="OGT"/>
    <property type="match status" value="1"/>
</dbReference>
<keyword evidence="4" id="KW-0489">Methyltransferase</keyword>
<comment type="catalytic activity">
    <reaction evidence="1">
        <text>a 4-O-methyl-thymidine in DNA + L-cysteinyl-[protein] = a thymidine in DNA + S-methyl-L-cysteinyl-[protein]</text>
        <dbReference type="Rhea" id="RHEA:53428"/>
        <dbReference type="Rhea" id="RHEA-COMP:10131"/>
        <dbReference type="Rhea" id="RHEA-COMP:10132"/>
        <dbReference type="Rhea" id="RHEA-COMP:13555"/>
        <dbReference type="Rhea" id="RHEA-COMP:13556"/>
        <dbReference type="ChEBI" id="CHEBI:29950"/>
        <dbReference type="ChEBI" id="CHEBI:82612"/>
        <dbReference type="ChEBI" id="CHEBI:137386"/>
        <dbReference type="ChEBI" id="CHEBI:137387"/>
        <dbReference type="EC" id="2.1.1.63"/>
    </reaction>
</comment>
<evidence type="ECO:0000256" key="6">
    <source>
        <dbReference type="ARBA" id="ARBA00022763"/>
    </source>
</evidence>
<feature type="domain" description="Methylguanine DNA methyltransferase ribonuclease-like" evidence="10">
    <location>
        <begin position="5"/>
        <end position="65"/>
    </location>
</feature>
<dbReference type="EC" id="2.1.1.63" evidence="3"/>
<reference evidence="11" key="1">
    <citation type="submission" date="2020-05" db="EMBL/GenBank/DDBJ databases">
        <authorList>
            <person name="Chiriac C."/>
            <person name="Salcher M."/>
            <person name="Ghai R."/>
            <person name="Kavagutti S V."/>
        </authorList>
    </citation>
    <scope>NUCLEOTIDE SEQUENCE</scope>
</reference>
<dbReference type="PANTHER" id="PTHR10815:SF13">
    <property type="entry name" value="METHYLATED-DNA--PROTEIN-CYSTEINE METHYLTRANSFERASE"/>
    <property type="match status" value="1"/>
</dbReference>
<dbReference type="SUPFAM" id="SSF46767">
    <property type="entry name" value="Methylated DNA-protein cysteine methyltransferase, C-terminal domain"/>
    <property type="match status" value="1"/>
</dbReference>
<dbReference type="InterPro" id="IPR036388">
    <property type="entry name" value="WH-like_DNA-bd_sf"/>
</dbReference>
<dbReference type="Pfam" id="PF01035">
    <property type="entry name" value="DNA_binding_1"/>
    <property type="match status" value="1"/>
</dbReference>
<organism evidence="11">
    <name type="scientific">freshwater metagenome</name>
    <dbReference type="NCBI Taxonomy" id="449393"/>
    <lineage>
        <taxon>unclassified sequences</taxon>
        <taxon>metagenomes</taxon>
        <taxon>ecological metagenomes</taxon>
    </lineage>
</organism>
<evidence type="ECO:0000256" key="4">
    <source>
        <dbReference type="ARBA" id="ARBA00022603"/>
    </source>
</evidence>
<evidence type="ECO:0000256" key="7">
    <source>
        <dbReference type="ARBA" id="ARBA00023204"/>
    </source>
</evidence>
<gene>
    <name evidence="11" type="ORF">UFOPK3837_00974</name>
</gene>
<comment type="similarity">
    <text evidence="2">Belongs to the MGMT family.</text>
</comment>
<evidence type="ECO:0000256" key="8">
    <source>
        <dbReference type="ARBA" id="ARBA00049348"/>
    </source>
</evidence>
<feature type="domain" description="Methylated-DNA-[protein]-cysteine S-methyltransferase DNA binding" evidence="9">
    <location>
        <begin position="70"/>
        <end position="152"/>
    </location>
</feature>
<evidence type="ECO:0000256" key="1">
    <source>
        <dbReference type="ARBA" id="ARBA00001286"/>
    </source>
</evidence>
<dbReference type="InterPro" id="IPR014048">
    <property type="entry name" value="MethylDNA_cys_MeTrfase_DNA-bd"/>
</dbReference>
<dbReference type="InterPro" id="IPR036631">
    <property type="entry name" value="MGMT_N_sf"/>
</dbReference>
<protein>
    <recommendedName>
        <fullName evidence="3">methylated-DNA--[protein]-cysteine S-methyltransferase</fullName>
        <ecNumber evidence="3">2.1.1.63</ecNumber>
    </recommendedName>
</protein>
<keyword evidence="7" id="KW-0234">DNA repair</keyword>
<evidence type="ECO:0000256" key="5">
    <source>
        <dbReference type="ARBA" id="ARBA00022679"/>
    </source>
</evidence>
<dbReference type="NCBIfam" id="TIGR00589">
    <property type="entry name" value="ogt"/>
    <property type="match status" value="1"/>
</dbReference>
<dbReference type="SUPFAM" id="SSF53155">
    <property type="entry name" value="Methylated DNA-protein cysteine methyltransferase domain"/>
    <property type="match status" value="1"/>
</dbReference>
<comment type="catalytic activity">
    <reaction evidence="8">
        <text>a 6-O-methyl-2'-deoxyguanosine in DNA + L-cysteinyl-[protein] = S-methyl-L-cysteinyl-[protein] + a 2'-deoxyguanosine in DNA</text>
        <dbReference type="Rhea" id="RHEA:24000"/>
        <dbReference type="Rhea" id="RHEA-COMP:10131"/>
        <dbReference type="Rhea" id="RHEA-COMP:10132"/>
        <dbReference type="Rhea" id="RHEA-COMP:11367"/>
        <dbReference type="Rhea" id="RHEA-COMP:11368"/>
        <dbReference type="ChEBI" id="CHEBI:29950"/>
        <dbReference type="ChEBI" id="CHEBI:82612"/>
        <dbReference type="ChEBI" id="CHEBI:85445"/>
        <dbReference type="ChEBI" id="CHEBI:85448"/>
        <dbReference type="EC" id="2.1.1.63"/>
    </reaction>
</comment>
<dbReference type="InterPro" id="IPR008332">
    <property type="entry name" value="MethylG_MeTrfase_N"/>
</dbReference>
<sequence>MLAQSTFSSPVGQINLTADGENIIEITMTKTPGPNHGSAKVLKDAQKQLTEYFKGKRKEFTFNFEARGTKFQQSVWNEISRIPFGKVLSYADIAREIGKPQASRAVGGAVGSNPVPLAIGCHRVLGASGKITGYSGGEGLPTKRWLLSLEGIETKD</sequence>
<dbReference type="GO" id="GO:0006281">
    <property type="term" value="P:DNA repair"/>
    <property type="evidence" value="ECO:0007669"/>
    <property type="project" value="UniProtKB-KW"/>
</dbReference>
<dbReference type="CDD" id="cd06445">
    <property type="entry name" value="ATase"/>
    <property type="match status" value="1"/>
</dbReference>
<dbReference type="AlphaFoldDB" id="A0A6J7KUX8"/>
<evidence type="ECO:0000313" key="11">
    <source>
        <dbReference type="EMBL" id="CAB4959527.1"/>
    </source>
</evidence>
<evidence type="ECO:0000259" key="10">
    <source>
        <dbReference type="Pfam" id="PF02870"/>
    </source>
</evidence>
<dbReference type="InterPro" id="IPR036217">
    <property type="entry name" value="MethylDNA_cys_MeTrfase_DNAb"/>
</dbReference>
<evidence type="ECO:0000256" key="2">
    <source>
        <dbReference type="ARBA" id="ARBA00008711"/>
    </source>
</evidence>
<proteinExistence type="inferred from homology"/>
<dbReference type="Gene3D" id="1.10.10.10">
    <property type="entry name" value="Winged helix-like DNA-binding domain superfamily/Winged helix DNA-binding domain"/>
    <property type="match status" value="1"/>
</dbReference>
<accession>A0A6J7KUX8</accession>
<dbReference type="GO" id="GO:0003908">
    <property type="term" value="F:methylated-DNA-[protein]-cysteine S-methyltransferase activity"/>
    <property type="evidence" value="ECO:0007669"/>
    <property type="project" value="UniProtKB-EC"/>
</dbReference>
<dbReference type="InterPro" id="IPR023546">
    <property type="entry name" value="MGMT"/>
</dbReference>
<keyword evidence="6" id="KW-0227">DNA damage</keyword>
<dbReference type="PANTHER" id="PTHR10815">
    <property type="entry name" value="METHYLATED-DNA--PROTEIN-CYSTEINE METHYLTRANSFERASE"/>
    <property type="match status" value="1"/>
</dbReference>
<evidence type="ECO:0000259" key="9">
    <source>
        <dbReference type="Pfam" id="PF01035"/>
    </source>
</evidence>
<dbReference type="FunFam" id="1.10.10.10:FF:000214">
    <property type="entry name" value="Methylated-DNA--protein-cysteine methyltransferase"/>
    <property type="match status" value="1"/>
</dbReference>
<dbReference type="EMBL" id="CAFBNO010000055">
    <property type="protein sequence ID" value="CAB4959527.1"/>
    <property type="molecule type" value="Genomic_DNA"/>
</dbReference>
<dbReference type="Pfam" id="PF02870">
    <property type="entry name" value="Methyltransf_1N"/>
    <property type="match status" value="1"/>
</dbReference>